<organism evidence="1 2">
    <name type="scientific">Botrytis tulipae</name>
    <dbReference type="NCBI Taxonomy" id="87230"/>
    <lineage>
        <taxon>Eukaryota</taxon>
        <taxon>Fungi</taxon>
        <taxon>Dikarya</taxon>
        <taxon>Ascomycota</taxon>
        <taxon>Pezizomycotina</taxon>
        <taxon>Leotiomycetes</taxon>
        <taxon>Helotiales</taxon>
        <taxon>Sclerotiniaceae</taxon>
        <taxon>Botrytis</taxon>
    </lineage>
</organism>
<keyword evidence="2" id="KW-1185">Reference proteome</keyword>
<dbReference type="OrthoDB" id="5219619at2759"/>
<comment type="caution">
    <text evidence="1">The sequence shown here is derived from an EMBL/GenBank/DDBJ whole genome shotgun (WGS) entry which is preliminary data.</text>
</comment>
<evidence type="ECO:0000313" key="2">
    <source>
        <dbReference type="Proteomes" id="UP000297777"/>
    </source>
</evidence>
<proteinExistence type="predicted"/>
<gene>
    <name evidence="1" type="ORF">BTUL_0247g00160</name>
</gene>
<sequence>MATWLSKHGIGAIKDSSSTFAINMSGGSTILTGWLHFAIPSSPVEYPNLKDLSIKFFPHSVAAESVLVFLANHKVVEEGSLQQTASFNLDIASTKATCKGDGIAISIKLVFSSVASTLTFQSELRSKFEFPTR</sequence>
<name>A0A4Z1EER5_9HELO</name>
<dbReference type="EMBL" id="PQXH01000247">
    <property type="protein sequence ID" value="TGO07787.1"/>
    <property type="molecule type" value="Genomic_DNA"/>
</dbReference>
<protein>
    <submittedName>
        <fullName evidence="1">Uncharacterized protein</fullName>
    </submittedName>
</protein>
<reference evidence="1 2" key="1">
    <citation type="submission" date="2017-12" db="EMBL/GenBank/DDBJ databases">
        <title>Comparative genomics of Botrytis spp.</title>
        <authorList>
            <person name="Valero-Jimenez C.A."/>
            <person name="Tapia P."/>
            <person name="Veloso J."/>
            <person name="Silva-Moreno E."/>
            <person name="Staats M."/>
            <person name="Valdes J.H."/>
            <person name="Van Kan J.A.L."/>
        </authorList>
    </citation>
    <scope>NUCLEOTIDE SEQUENCE [LARGE SCALE GENOMIC DNA]</scope>
    <source>
        <strain evidence="1 2">Bt9001</strain>
    </source>
</reference>
<evidence type="ECO:0000313" key="1">
    <source>
        <dbReference type="EMBL" id="TGO07787.1"/>
    </source>
</evidence>
<dbReference type="AlphaFoldDB" id="A0A4Z1EER5"/>
<accession>A0A4Z1EER5</accession>
<dbReference type="Proteomes" id="UP000297777">
    <property type="component" value="Unassembled WGS sequence"/>
</dbReference>